<sequence length="78" mass="8108">MTVDKTPEEARAELVATLNALEDKLNVPKRVGGAVDRGKARLRTFKEENPGGAAGAAVAVSAVVGLAAWGIVRALARR</sequence>
<gene>
    <name evidence="2" type="ORF">D9V32_15305</name>
</gene>
<reference evidence="2 3" key="1">
    <citation type="submission" date="2018-10" db="EMBL/GenBank/DDBJ databases">
        <authorList>
            <person name="Li J."/>
        </authorList>
    </citation>
    <scope>NUCLEOTIDE SEQUENCE [LARGE SCALE GENOMIC DNA]</scope>
    <source>
        <strain evidence="2 3">IF 016277</strain>
    </source>
</reference>
<dbReference type="OrthoDB" id="5126074at2"/>
<dbReference type="RefSeq" id="WP_121649791.1">
    <property type="nucleotide sequence ID" value="NZ_RCUX01000017.1"/>
</dbReference>
<dbReference type="InterPro" id="IPR022062">
    <property type="entry name" value="DUF3618"/>
</dbReference>
<name>A0A3L6ZY39_9MICO</name>
<dbReference type="AlphaFoldDB" id="A0A3L6ZY39"/>
<proteinExistence type="predicted"/>
<keyword evidence="1" id="KW-1133">Transmembrane helix</keyword>
<organism evidence="2 3">
    <name type="scientific">Mycetocola tolaasinivorans</name>
    <dbReference type="NCBI Taxonomy" id="76635"/>
    <lineage>
        <taxon>Bacteria</taxon>
        <taxon>Bacillati</taxon>
        <taxon>Actinomycetota</taxon>
        <taxon>Actinomycetes</taxon>
        <taxon>Micrococcales</taxon>
        <taxon>Microbacteriaceae</taxon>
        <taxon>Mycetocola</taxon>
    </lineage>
</organism>
<dbReference type="Pfam" id="PF12277">
    <property type="entry name" value="DUF3618"/>
    <property type="match status" value="1"/>
</dbReference>
<evidence type="ECO:0000313" key="2">
    <source>
        <dbReference type="EMBL" id="RLP72690.1"/>
    </source>
</evidence>
<keyword evidence="3" id="KW-1185">Reference proteome</keyword>
<accession>A0A3L6ZY39</accession>
<evidence type="ECO:0000256" key="1">
    <source>
        <dbReference type="SAM" id="Phobius"/>
    </source>
</evidence>
<protein>
    <submittedName>
        <fullName evidence="2">DUF3618 domain-containing protein</fullName>
    </submittedName>
</protein>
<dbReference type="EMBL" id="RCUX01000017">
    <property type="protein sequence ID" value="RLP72690.1"/>
    <property type="molecule type" value="Genomic_DNA"/>
</dbReference>
<keyword evidence="1" id="KW-0812">Transmembrane</keyword>
<dbReference type="Proteomes" id="UP000272503">
    <property type="component" value="Unassembled WGS sequence"/>
</dbReference>
<comment type="caution">
    <text evidence="2">The sequence shown here is derived from an EMBL/GenBank/DDBJ whole genome shotgun (WGS) entry which is preliminary data.</text>
</comment>
<keyword evidence="1" id="KW-0472">Membrane</keyword>
<evidence type="ECO:0000313" key="3">
    <source>
        <dbReference type="Proteomes" id="UP000272503"/>
    </source>
</evidence>
<feature type="transmembrane region" description="Helical" evidence="1">
    <location>
        <begin position="52"/>
        <end position="72"/>
    </location>
</feature>